<protein>
    <recommendedName>
        <fullName evidence="4">M96 mating-specific protein family</fullName>
    </recommendedName>
</protein>
<dbReference type="InParanoid" id="G5A6G5"/>
<keyword evidence="3" id="KW-1185">Reference proteome</keyword>
<organism evidence="2 3">
    <name type="scientific">Phytophthora sojae (strain P6497)</name>
    <name type="common">Soybean stem and root rot agent</name>
    <name type="synonym">Phytophthora megasperma f. sp. glycines</name>
    <dbReference type="NCBI Taxonomy" id="1094619"/>
    <lineage>
        <taxon>Eukaryota</taxon>
        <taxon>Sar</taxon>
        <taxon>Stramenopiles</taxon>
        <taxon>Oomycota</taxon>
        <taxon>Peronosporomycetes</taxon>
        <taxon>Peronosporales</taxon>
        <taxon>Peronosporaceae</taxon>
        <taxon>Phytophthora</taxon>
    </lineage>
</organism>
<dbReference type="EMBL" id="JH159160">
    <property type="protein sequence ID" value="EGZ08920.1"/>
    <property type="molecule type" value="Genomic_DNA"/>
</dbReference>
<evidence type="ECO:0000313" key="3">
    <source>
        <dbReference type="Proteomes" id="UP000002640"/>
    </source>
</evidence>
<feature type="region of interest" description="Disordered" evidence="1">
    <location>
        <begin position="1"/>
        <end position="217"/>
    </location>
</feature>
<feature type="compositionally biased region" description="Low complexity" evidence="1">
    <location>
        <begin position="164"/>
        <end position="191"/>
    </location>
</feature>
<evidence type="ECO:0000313" key="2">
    <source>
        <dbReference type="EMBL" id="EGZ08920.1"/>
    </source>
</evidence>
<proteinExistence type="predicted"/>
<dbReference type="PANTHER" id="PTHR35796:SF3">
    <property type="entry name" value="BHLH DOMAIN-CONTAINING PROTEIN"/>
    <property type="match status" value="1"/>
</dbReference>
<dbReference type="AlphaFoldDB" id="G5A6G5"/>
<reference evidence="2 3" key="1">
    <citation type="journal article" date="2006" name="Science">
        <title>Phytophthora genome sequences uncover evolutionary origins and mechanisms of pathogenesis.</title>
        <authorList>
            <person name="Tyler B.M."/>
            <person name="Tripathy S."/>
            <person name="Zhang X."/>
            <person name="Dehal P."/>
            <person name="Jiang R.H."/>
            <person name="Aerts A."/>
            <person name="Arredondo F.D."/>
            <person name="Baxter L."/>
            <person name="Bensasson D."/>
            <person name="Beynon J.L."/>
            <person name="Chapman J."/>
            <person name="Damasceno C.M."/>
            <person name="Dorrance A.E."/>
            <person name="Dou D."/>
            <person name="Dickerman A.W."/>
            <person name="Dubchak I.L."/>
            <person name="Garbelotto M."/>
            <person name="Gijzen M."/>
            <person name="Gordon S.G."/>
            <person name="Govers F."/>
            <person name="Grunwald N.J."/>
            <person name="Huang W."/>
            <person name="Ivors K.L."/>
            <person name="Jones R.W."/>
            <person name="Kamoun S."/>
            <person name="Krampis K."/>
            <person name="Lamour K.H."/>
            <person name="Lee M.K."/>
            <person name="McDonald W.H."/>
            <person name="Medina M."/>
            <person name="Meijer H.J."/>
            <person name="Nordberg E.K."/>
            <person name="Maclean D.J."/>
            <person name="Ospina-Giraldo M.D."/>
            <person name="Morris P.F."/>
            <person name="Phuntumart V."/>
            <person name="Putnam N.H."/>
            <person name="Rash S."/>
            <person name="Rose J.K."/>
            <person name="Sakihama Y."/>
            <person name="Salamov A.A."/>
            <person name="Savidor A."/>
            <person name="Scheuring C.F."/>
            <person name="Smith B.M."/>
            <person name="Sobral B.W."/>
            <person name="Terry A."/>
            <person name="Torto-Alalibo T.A."/>
            <person name="Win J."/>
            <person name="Xu Z."/>
            <person name="Zhang H."/>
            <person name="Grigoriev I.V."/>
            <person name="Rokhsar D.S."/>
            <person name="Boore J.L."/>
        </authorList>
    </citation>
    <scope>NUCLEOTIDE SEQUENCE [LARGE SCALE GENOMIC DNA]</scope>
    <source>
        <strain evidence="2 3">P6497</strain>
    </source>
</reference>
<dbReference type="KEGG" id="psoj:PHYSODRAFT_318769"/>
<feature type="compositionally biased region" description="Polar residues" evidence="1">
    <location>
        <begin position="1"/>
        <end position="13"/>
    </location>
</feature>
<dbReference type="RefSeq" id="XP_009535553.1">
    <property type="nucleotide sequence ID" value="XM_009537258.1"/>
</dbReference>
<dbReference type="PANTHER" id="PTHR35796">
    <property type="entry name" value="HYPOTHETICAL CYTOSOLIC PROTEIN"/>
    <property type="match status" value="1"/>
</dbReference>
<feature type="compositionally biased region" description="Polar residues" evidence="1">
    <location>
        <begin position="22"/>
        <end position="31"/>
    </location>
</feature>
<feature type="compositionally biased region" description="Polar residues" evidence="1">
    <location>
        <begin position="138"/>
        <end position="157"/>
    </location>
</feature>
<gene>
    <name evidence="2" type="ORF">PHYSODRAFT_318769</name>
</gene>
<accession>G5A6G5</accession>
<dbReference type="GeneID" id="20644250"/>
<dbReference type="OMA" id="ESVAECP"/>
<feature type="compositionally biased region" description="Low complexity" evidence="1">
    <location>
        <begin position="88"/>
        <end position="100"/>
    </location>
</feature>
<name>G5A6G5_PHYSP</name>
<evidence type="ECO:0008006" key="4">
    <source>
        <dbReference type="Google" id="ProtNLM"/>
    </source>
</evidence>
<dbReference type="Proteomes" id="UP000002640">
    <property type="component" value="Unassembled WGS sequence"/>
</dbReference>
<evidence type="ECO:0000256" key="1">
    <source>
        <dbReference type="SAM" id="MobiDB-lite"/>
    </source>
</evidence>
<sequence>MGPLAVQQSQSPRQKQRADTAGASSTHSSPAHPNMACPAVFPPLNLRSTSGGRMPFPRVDGDSTDDAERRNATALTIVELLARGSGGNSSNNNNSNSSNNTQTTLPSLRPQATGCSPLPSLPKMVIPSLRGDQRFAFPSSSGGVTQSYSTQTPTTAGVSPHGLSPAARSMPTPAPAATATTTAQPSTAAAVPSPPKRGRAASGTGAVNNSRKRQKDELTRLRAQVQELQRELEHVRGRMPRKSRPIAVMMHKNDSSSRVSEHSPVAVTSAPLMGLEASGETTSGLMVVPVWERMAQHQKEEKSKAEMENLRLKGLIQEQLKISKGLEKLLRKRCKSSISSGSDAETSAAVLGVKRPRTSDTEETAAFASLASGLDARLSEMEAVFEKGGLTHDKQELQETQMILDERRGPVMEVKDAKILPFDVQACATAIWQCLEAESEATVVGGTTSDTVCFKSSMPLRQHRAPDAELTVRCVIRRVVDDASGRVVFVWESVAESPNRLPHVSASAKGVEIRDCGWGLLEPLRSATGEHSSILQLCSYLMPQLCGVSAEQSRQHTHGLAELVVPCYRALWNQRQRSVENKLMNAAIGAKHSHAALKAEPRICH</sequence>